<evidence type="ECO:0000256" key="3">
    <source>
        <dbReference type="ARBA" id="ARBA00023015"/>
    </source>
</evidence>
<feature type="compositionally biased region" description="Polar residues" evidence="7">
    <location>
        <begin position="458"/>
        <end position="475"/>
    </location>
</feature>
<dbReference type="GO" id="GO:0001096">
    <property type="term" value="F:TFIIF-class transcription factor complex binding"/>
    <property type="evidence" value="ECO:0007669"/>
    <property type="project" value="TreeGrafter"/>
</dbReference>
<dbReference type="PANTHER" id="PTHR13011">
    <property type="entry name" value="TFIIF-ALPHA"/>
    <property type="match status" value="1"/>
</dbReference>
<accession>A0A4S4LWH2</accession>
<evidence type="ECO:0000313" key="8">
    <source>
        <dbReference type="EMBL" id="THH14680.1"/>
    </source>
</evidence>
<feature type="compositionally biased region" description="Acidic residues" evidence="7">
    <location>
        <begin position="439"/>
        <end position="448"/>
    </location>
</feature>
<dbReference type="OrthoDB" id="76676at2759"/>
<proteinExistence type="inferred from homology"/>
<dbReference type="AlphaFoldDB" id="A0A4S4LWH2"/>
<evidence type="ECO:0000256" key="5">
    <source>
        <dbReference type="ARBA" id="ARBA00023163"/>
    </source>
</evidence>
<feature type="compositionally biased region" description="Polar residues" evidence="7">
    <location>
        <begin position="483"/>
        <end position="498"/>
    </location>
</feature>
<sequence>MAPTPGSSLLFHPKPKKGQNKTMPPPRPVPPKIPISEATPIQKAQTDDIKWPEEPYDEYKLVSSCLNGWKYDVMKFDSRKPADILTWSAPVKLNRKELRRSNSAVDGSNGAAVKAMGAMMGPDGKPVIGMDGRIVMVDAEGKPIHPDSSDSSNVKEKGKDKAQGAKKKFQKKTKQVFKLPEETRQLRKEERYPWVIEDARGEEVWVASMEEVAKAKTQAFFMPASNNTFKFVPAHRWYKFQKKPNYHIPDLEEAESLMAMRQRNKDPERWLLHKRNGQGPSAATSALFKAEADSTGLSGDSSVGQSLGPGGRRLRTVVTGSESLFGDEDEDAGSQRRRQRDLGADADYDEVPYQEDFADDEEKVNPEEEEDDIAKDMEERLQRAYMTANKQRDNGMYESDEEDEVELSGAGKAMKKLVNKLEKNTAYDSDEEKNPYASSEEEEEEEEPIVSNEPAVQVQPSRTKTPRSGSQAPSQANPPPLSQPGTGSNADSRATSPVPNHGGHAVVAKRATSPKAPKPKSIGTNSVRAGSPLVLSTALGDAPRATSPSTSSPGQTNGASGSHATSPSVPAKPNNKRKATEEPDAAVIAPSPSTAGGPPKAKKRKAIAPILGPDGKPIDLEDRVVIDWLRVTPGVTTRDCILHFQPYLRDEEKKMRFTALIKEVAQLRGGVLALRSAYRSGGSAAPVASSSDM</sequence>
<dbReference type="GO" id="GO:0006367">
    <property type="term" value="P:transcription initiation at RNA polymerase II promoter"/>
    <property type="evidence" value="ECO:0007669"/>
    <property type="project" value="InterPro"/>
</dbReference>
<evidence type="ECO:0000256" key="2">
    <source>
        <dbReference type="ARBA" id="ARBA00005249"/>
    </source>
</evidence>
<feature type="region of interest" description="Disordered" evidence="7">
    <location>
        <begin position="1"/>
        <end position="52"/>
    </location>
</feature>
<evidence type="ECO:0000256" key="7">
    <source>
        <dbReference type="SAM" id="MobiDB-lite"/>
    </source>
</evidence>
<keyword evidence="3" id="KW-0805">Transcription regulation</keyword>
<dbReference type="GO" id="GO:0003677">
    <property type="term" value="F:DNA binding"/>
    <property type="evidence" value="ECO:0007669"/>
    <property type="project" value="UniProtKB-KW"/>
</dbReference>
<gene>
    <name evidence="8" type="ORF">EW146_g5686</name>
</gene>
<feature type="compositionally biased region" description="Polar residues" evidence="7">
    <location>
        <begin position="554"/>
        <end position="568"/>
    </location>
</feature>
<protein>
    <submittedName>
        <fullName evidence="8">Uncharacterized protein</fullName>
    </submittedName>
</protein>
<feature type="compositionally biased region" description="Pro residues" evidence="7">
    <location>
        <begin position="23"/>
        <end position="33"/>
    </location>
</feature>
<keyword evidence="9" id="KW-1185">Reference proteome</keyword>
<organism evidence="8 9">
    <name type="scientific">Bondarzewia mesenterica</name>
    <dbReference type="NCBI Taxonomy" id="1095465"/>
    <lineage>
        <taxon>Eukaryota</taxon>
        <taxon>Fungi</taxon>
        <taxon>Dikarya</taxon>
        <taxon>Basidiomycota</taxon>
        <taxon>Agaricomycotina</taxon>
        <taxon>Agaricomycetes</taxon>
        <taxon>Russulales</taxon>
        <taxon>Bondarzewiaceae</taxon>
        <taxon>Bondarzewia</taxon>
    </lineage>
</organism>
<feature type="compositionally biased region" description="Acidic residues" evidence="7">
    <location>
        <begin position="344"/>
        <end position="373"/>
    </location>
</feature>
<comment type="similarity">
    <text evidence="2">Belongs to the TFIIF alpha subunit family.</text>
</comment>
<evidence type="ECO:0000256" key="4">
    <source>
        <dbReference type="ARBA" id="ARBA00023125"/>
    </source>
</evidence>
<feature type="compositionally biased region" description="Basic and acidic residues" evidence="7">
    <location>
        <begin position="141"/>
        <end position="163"/>
    </location>
</feature>
<dbReference type="PANTHER" id="PTHR13011:SF0">
    <property type="entry name" value="GENERAL TRANSCRIPTION FACTOR IIF SUBUNIT 1"/>
    <property type="match status" value="1"/>
</dbReference>
<name>A0A4S4LWH2_9AGAM</name>
<dbReference type="GO" id="GO:0032968">
    <property type="term" value="P:positive regulation of transcription elongation by RNA polymerase II"/>
    <property type="evidence" value="ECO:0007669"/>
    <property type="project" value="InterPro"/>
</dbReference>
<feature type="region of interest" description="Disordered" evidence="7">
    <location>
        <begin position="141"/>
        <end position="175"/>
    </location>
</feature>
<feature type="compositionally biased region" description="Basic residues" evidence="7">
    <location>
        <begin position="164"/>
        <end position="175"/>
    </location>
</feature>
<evidence type="ECO:0000313" key="9">
    <source>
        <dbReference type="Proteomes" id="UP000310158"/>
    </source>
</evidence>
<dbReference type="EMBL" id="SGPL01000257">
    <property type="protein sequence ID" value="THH14680.1"/>
    <property type="molecule type" value="Genomic_DNA"/>
</dbReference>
<reference evidence="8 9" key="1">
    <citation type="submission" date="2019-02" db="EMBL/GenBank/DDBJ databases">
        <title>Genome sequencing of the rare red list fungi Bondarzewia mesenterica.</title>
        <authorList>
            <person name="Buettner E."/>
            <person name="Kellner H."/>
        </authorList>
    </citation>
    <scope>NUCLEOTIDE SEQUENCE [LARGE SCALE GENOMIC DNA]</scope>
    <source>
        <strain evidence="8 9">DSM 108281</strain>
    </source>
</reference>
<dbReference type="GO" id="GO:0016251">
    <property type="term" value="F:RNA polymerase II general transcription initiation factor activity"/>
    <property type="evidence" value="ECO:0007669"/>
    <property type="project" value="TreeGrafter"/>
</dbReference>
<keyword evidence="4" id="KW-0238">DNA-binding</keyword>
<comment type="caution">
    <text evidence="8">The sequence shown here is derived from an EMBL/GenBank/DDBJ whole genome shotgun (WGS) entry which is preliminary data.</text>
</comment>
<dbReference type="InterPro" id="IPR011039">
    <property type="entry name" value="TFIIF_interaction"/>
</dbReference>
<dbReference type="GO" id="GO:0005674">
    <property type="term" value="C:transcription factor TFIIF complex"/>
    <property type="evidence" value="ECO:0007669"/>
    <property type="project" value="TreeGrafter"/>
</dbReference>
<feature type="compositionally biased region" description="Polar residues" evidence="7">
    <location>
        <begin position="295"/>
        <end position="305"/>
    </location>
</feature>
<comment type="subcellular location">
    <subcellularLocation>
        <location evidence="1">Nucleus</location>
    </subcellularLocation>
</comment>
<evidence type="ECO:0000256" key="1">
    <source>
        <dbReference type="ARBA" id="ARBA00004123"/>
    </source>
</evidence>
<evidence type="ECO:0000256" key="6">
    <source>
        <dbReference type="ARBA" id="ARBA00023242"/>
    </source>
</evidence>
<feature type="region of interest" description="Disordered" evidence="7">
    <location>
        <begin position="293"/>
        <end position="408"/>
    </location>
</feature>
<keyword evidence="6" id="KW-0539">Nucleus</keyword>
<dbReference type="InterPro" id="IPR008851">
    <property type="entry name" value="TFIIF-alpha"/>
</dbReference>
<dbReference type="Proteomes" id="UP000310158">
    <property type="component" value="Unassembled WGS sequence"/>
</dbReference>
<feature type="region of interest" description="Disordered" evidence="7">
    <location>
        <begin position="422"/>
        <end position="608"/>
    </location>
</feature>
<dbReference type="SUPFAM" id="SSF50916">
    <property type="entry name" value="Rap30/74 interaction domains"/>
    <property type="match status" value="1"/>
</dbReference>
<keyword evidence="5" id="KW-0804">Transcription</keyword>